<dbReference type="Proteomes" id="UP000609726">
    <property type="component" value="Unassembled WGS sequence"/>
</dbReference>
<dbReference type="InterPro" id="IPR039426">
    <property type="entry name" value="TonB-dep_rcpt-like"/>
</dbReference>
<keyword evidence="12" id="KW-0732">Signal</keyword>
<keyword evidence="9 10" id="KW-0998">Cell outer membrane</keyword>
<dbReference type="PANTHER" id="PTHR30069:SF28">
    <property type="entry name" value="TONB-DEPENDENT RECEPTOR YNCD-RELATED"/>
    <property type="match status" value="1"/>
</dbReference>
<evidence type="ECO:0000256" key="5">
    <source>
        <dbReference type="ARBA" id="ARBA00022692"/>
    </source>
</evidence>
<accession>A0ABX0NM90</accession>
<evidence type="ECO:0000256" key="7">
    <source>
        <dbReference type="ARBA" id="ARBA00023136"/>
    </source>
</evidence>
<keyword evidence="16" id="KW-1185">Reference proteome</keyword>
<evidence type="ECO:0000259" key="13">
    <source>
        <dbReference type="Pfam" id="PF00593"/>
    </source>
</evidence>
<evidence type="ECO:0000256" key="12">
    <source>
        <dbReference type="SAM" id="SignalP"/>
    </source>
</evidence>
<comment type="similarity">
    <text evidence="2 10 11">Belongs to the TonB-dependent receptor family.</text>
</comment>
<name>A0ABX0NM90_9BURK</name>
<dbReference type="Gene3D" id="2.170.130.10">
    <property type="entry name" value="TonB-dependent receptor, plug domain"/>
    <property type="match status" value="1"/>
</dbReference>
<dbReference type="InterPro" id="IPR037066">
    <property type="entry name" value="Plug_dom_sf"/>
</dbReference>
<evidence type="ECO:0000313" key="15">
    <source>
        <dbReference type="EMBL" id="NHZ87924.1"/>
    </source>
</evidence>
<dbReference type="EMBL" id="WHJH01000002">
    <property type="protein sequence ID" value="NHZ87924.1"/>
    <property type="molecule type" value="Genomic_DNA"/>
</dbReference>
<evidence type="ECO:0000256" key="2">
    <source>
        <dbReference type="ARBA" id="ARBA00009810"/>
    </source>
</evidence>
<comment type="caution">
    <text evidence="15">The sequence shown here is derived from an EMBL/GenBank/DDBJ whole genome shotgun (WGS) entry which is preliminary data.</text>
</comment>
<dbReference type="Pfam" id="PF00593">
    <property type="entry name" value="TonB_dep_Rec_b-barrel"/>
    <property type="match status" value="1"/>
</dbReference>
<dbReference type="InterPro" id="IPR036942">
    <property type="entry name" value="Beta-barrel_TonB_sf"/>
</dbReference>
<evidence type="ECO:0000313" key="16">
    <source>
        <dbReference type="Proteomes" id="UP000609726"/>
    </source>
</evidence>
<evidence type="ECO:0000259" key="14">
    <source>
        <dbReference type="Pfam" id="PF07715"/>
    </source>
</evidence>
<dbReference type="Gene3D" id="2.40.170.20">
    <property type="entry name" value="TonB-dependent receptor, beta-barrel domain"/>
    <property type="match status" value="1"/>
</dbReference>
<keyword evidence="3 10" id="KW-0813">Transport</keyword>
<feature type="chain" id="PRO_5047504592" evidence="12">
    <location>
        <begin position="45"/>
        <end position="711"/>
    </location>
</feature>
<dbReference type="PROSITE" id="PS52016">
    <property type="entry name" value="TONB_DEPENDENT_REC_3"/>
    <property type="match status" value="1"/>
</dbReference>
<gene>
    <name evidence="15" type="ORF">F2P45_02585</name>
</gene>
<feature type="domain" description="TonB-dependent receptor-like beta-barrel" evidence="13">
    <location>
        <begin position="243"/>
        <end position="666"/>
    </location>
</feature>
<dbReference type="InterPro" id="IPR000531">
    <property type="entry name" value="Beta-barrel_TonB"/>
</dbReference>
<evidence type="ECO:0000256" key="10">
    <source>
        <dbReference type="PROSITE-ProRule" id="PRU01360"/>
    </source>
</evidence>
<evidence type="ECO:0000256" key="8">
    <source>
        <dbReference type="ARBA" id="ARBA00023170"/>
    </source>
</evidence>
<dbReference type="InterPro" id="IPR012910">
    <property type="entry name" value="Plug_dom"/>
</dbReference>
<proteinExistence type="inferred from homology"/>
<keyword evidence="5 10" id="KW-0812">Transmembrane</keyword>
<dbReference type="SUPFAM" id="SSF56935">
    <property type="entry name" value="Porins"/>
    <property type="match status" value="1"/>
</dbReference>
<evidence type="ECO:0000256" key="9">
    <source>
        <dbReference type="ARBA" id="ARBA00023237"/>
    </source>
</evidence>
<dbReference type="PANTHER" id="PTHR30069">
    <property type="entry name" value="TONB-DEPENDENT OUTER MEMBRANE RECEPTOR"/>
    <property type="match status" value="1"/>
</dbReference>
<reference evidence="15 16" key="1">
    <citation type="submission" date="2019-10" db="EMBL/GenBank/DDBJ databases">
        <title>Taxonomy of Antarctic Massilia spp.: description of Massilia rubra sp. nov., Massilia aquatica sp. nov., Massilia mucilaginosa sp. nov., Massilia frigida sp. nov. isolated from streams, lakes and regoliths.</title>
        <authorList>
            <person name="Holochova P."/>
            <person name="Sedlacek I."/>
            <person name="Kralova S."/>
            <person name="Maslanova I."/>
            <person name="Busse H.-J."/>
            <person name="Stankova E."/>
            <person name="Vrbovska V."/>
            <person name="Kovarovic V."/>
            <person name="Bartak M."/>
            <person name="Svec P."/>
            <person name="Pantucek R."/>
        </authorList>
    </citation>
    <scope>NUCLEOTIDE SEQUENCE [LARGE SCALE GENOMIC DNA]</scope>
    <source>
        <strain evidence="15 16">CCM 8733</strain>
    </source>
</reference>
<comment type="subcellular location">
    <subcellularLocation>
        <location evidence="1 10">Cell outer membrane</location>
        <topology evidence="1 10">Multi-pass membrane protein</topology>
    </subcellularLocation>
</comment>
<sequence>MSSPYPGVSTLHFRRCFPQPPALPLPLLTRAVLLGCAAGGSAFAAADLPAPAGETQVVEIRASKDDERSAAGTSARALPGTVTTITAEDLATLNLGRDISNIFRRVPGVVANNIDQGDTGNGFRMRGFATQGTHGADTAISIDGVPQNIPSSQGGAGHGPAFLEWMTADMIDAIDVVKGPVSALYGDQNRAGSVIITTREGGAATPSSAALTLESHGGRRGSLTLSSEYGNVRSLLVADRYRSDGFRHGGGNDRENLFWKLSTTIGDGIYSLRASYYRSDYAGAGYLSLPAMQAGLDPHSVQYNLPGFGDAHRTSLVFNRAPARGQAGWFATLYAEDFERSRAITTSTTQHTFGYDERTIGGARAGNTWVIGESAVLTVGADTRKDRGDALRRQYHLRQPTANYVNNQHLDLLAYGAFVQGQYRVLPTLKLHAGARYDRFDYEIANRKLPAASTAYRGSVVTPKYGAIWTVLPDLELFANVAQGLRSPAAEQISSSGSLGPLGAKSGRINPDIDPSKVRSHDAGFNARVAGGWRISGALYAIENDDEIVNSAPDVFVSSGRTTRRGLEMDVRYQPTSTFSAYLSYGRILRARLDNPAPGAGALLSVPAHTWKAGAQHRSAAGAGKLAVNGDVYVSARNPYYTGTPPVQRDMPTFVRYDLKATYDIGKFQGALSATLQPHQFASDIAYGTAAGLVVSTVPRAQGGASLRYFF</sequence>
<keyword evidence="7 10" id="KW-0472">Membrane</keyword>
<keyword evidence="6 11" id="KW-0798">TonB box</keyword>
<feature type="signal peptide" evidence="12">
    <location>
        <begin position="1"/>
        <end position="44"/>
    </location>
</feature>
<keyword evidence="4 10" id="KW-1134">Transmembrane beta strand</keyword>
<organism evidence="15 16">
    <name type="scientific">Massilia mucilaginosa</name>
    <dbReference type="NCBI Taxonomy" id="2609282"/>
    <lineage>
        <taxon>Bacteria</taxon>
        <taxon>Pseudomonadati</taxon>
        <taxon>Pseudomonadota</taxon>
        <taxon>Betaproteobacteria</taxon>
        <taxon>Burkholderiales</taxon>
        <taxon>Oxalobacteraceae</taxon>
        <taxon>Telluria group</taxon>
        <taxon>Massilia</taxon>
    </lineage>
</organism>
<keyword evidence="8 15" id="KW-0675">Receptor</keyword>
<evidence type="ECO:0000256" key="6">
    <source>
        <dbReference type="ARBA" id="ARBA00023077"/>
    </source>
</evidence>
<evidence type="ECO:0000256" key="1">
    <source>
        <dbReference type="ARBA" id="ARBA00004571"/>
    </source>
</evidence>
<feature type="domain" description="TonB-dependent receptor plug" evidence="14">
    <location>
        <begin position="75"/>
        <end position="192"/>
    </location>
</feature>
<protein>
    <submittedName>
        <fullName evidence="15">TonB-dependent receptor plug domain-containing protein</fullName>
    </submittedName>
</protein>
<evidence type="ECO:0000256" key="11">
    <source>
        <dbReference type="RuleBase" id="RU003357"/>
    </source>
</evidence>
<dbReference type="Pfam" id="PF07715">
    <property type="entry name" value="Plug"/>
    <property type="match status" value="1"/>
</dbReference>
<evidence type="ECO:0000256" key="3">
    <source>
        <dbReference type="ARBA" id="ARBA00022448"/>
    </source>
</evidence>
<evidence type="ECO:0000256" key="4">
    <source>
        <dbReference type="ARBA" id="ARBA00022452"/>
    </source>
</evidence>